<evidence type="ECO:0000256" key="1">
    <source>
        <dbReference type="SAM" id="Phobius"/>
    </source>
</evidence>
<keyword evidence="1" id="KW-0472">Membrane</keyword>
<accession>A0AAD1XHI2</accession>
<feature type="transmembrane region" description="Helical" evidence="1">
    <location>
        <begin position="6"/>
        <end position="27"/>
    </location>
</feature>
<proteinExistence type="predicted"/>
<feature type="transmembrane region" description="Helical" evidence="1">
    <location>
        <begin position="238"/>
        <end position="263"/>
    </location>
</feature>
<evidence type="ECO:0000313" key="3">
    <source>
        <dbReference type="Proteomes" id="UP001295684"/>
    </source>
</evidence>
<reference evidence="2" key="1">
    <citation type="submission" date="2023-07" db="EMBL/GenBank/DDBJ databases">
        <authorList>
            <consortium name="AG Swart"/>
            <person name="Singh M."/>
            <person name="Singh A."/>
            <person name="Seah K."/>
            <person name="Emmerich C."/>
        </authorList>
    </citation>
    <scope>NUCLEOTIDE SEQUENCE</scope>
    <source>
        <strain evidence="2">DP1</strain>
    </source>
</reference>
<comment type="caution">
    <text evidence="2">The sequence shown here is derived from an EMBL/GenBank/DDBJ whole genome shotgun (WGS) entry which is preliminary data.</text>
</comment>
<keyword evidence="1" id="KW-1133">Transmembrane helix</keyword>
<sequence length="355" mass="41586">MLNSKLIPLASVIIFLNILCATGICVLAKKYWCFGIREFYFRSIAVFLMVAYLIRIAELVYVYIIVERNQEFNKQTDSEAQFYRNWLVYGPIIFHGFSLLSYVCRWSSFCIMTTAQISIRERKIKKLNRIVKIIYIVVLSLYLIIYLFNHFIRKILFDSFSGWSVILLNASCAICLVFVSNYFLCILKKHRRSLYDQKATPIRIYTTLISFWVLLRVAGLSLDLYIQICSSEETRLFTLNMIGLICCYFTELFPSITIMVILWKSFKEIELNMINKELSANDKTESEQTKPSNYQSNTSLKKHLLETRQASDLYDDSLKKSSLLSFSLISEHELESTSKWDDEITAESRSFLTYY</sequence>
<feature type="transmembrane region" description="Helical" evidence="1">
    <location>
        <begin position="204"/>
        <end position="226"/>
    </location>
</feature>
<feature type="transmembrane region" description="Helical" evidence="1">
    <location>
        <begin position="130"/>
        <end position="148"/>
    </location>
</feature>
<evidence type="ECO:0008006" key="4">
    <source>
        <dbReference type="Google" id="ProtNLM"/>
    </source>
</evidence>
<feature type="transmembrane region" description="Helical" evidence="1">
    <location>
        <begin position="86"/>
        <end position="104"/>
    </location>
</feature>
<dbReference type="EMBL" id="CAMPGE010014097">
    <property type="protein sequence ID" value="CAI2372792.1"/>
    <property type="molecule type" value="Genomic_DNA"/>
</dbReference>
<evidence type="ECO:0000313" key="2">
    <source>
        <dbReference type="EMBL" id="CAI2372792.1"/>
    </source>
</evidence>
<keyword evidence="3" id="KW-1185">Reference proteome</keyword>
<organism evidence="2 3">
    <name type="scientific">Euplotes crassus</name>
    <dbReference type="NCBI Taxonomy" id="5936"/>
    <lineage>
        <taxon>Eukaryota</taxon>
        <taxon>Sar</taxon>
        <taxon>Alveolata</taxon>
        <taxon>Ciliophora</taxon>
        <taxon>Intramacronucleata</taxon>
        <taxon>Spirotrichea</taxon>
        <taxon>Hypotrichia</taxon>
        <taxon>Euplotida</taxon>
        <taxon>Euplotidae</taxon>
        <taxon>Moneuplotes</taxon>
    </lineage>
</organism>
<dbReference type="AlphaFoldDB" id="A0AAD1XHI2"/>
<keyword evidence="1" id="KW-0812">Transmembrane</keyword>
<feature type="transmembrane region" description="Helical" evidence="1">
    <location>
        <begin position="39"/>
        <end position="66"/>
    </location>
</feature>
<name>A0AAD1XHI2_EUPCR</name>
<feature type="transmembrane region" description="Helical" evidence="1">
    <location>
        <begin position="160"/>
        <end position="184"/>
    </location>
</feature>
<dbReference type="Proteomes" id="UP001295684">
    <property type="component" value="Unassembled WGS sequence"/>
</dbReference>
<protein>
    <recommendedName>
        <fullName evidence="4">THH1/TOM1/TOM3 domain-containing protein</fullName>
    </recommendedName>
</protein>
<gene>
    <name evidence="2" type="ORF">ECRASSUSDP1_LOCUS14125</name>
</gene>